<dbReference type="EC" id="7.1.1.1" evidence="2"/>
<dbReference type="Pfam" id="PF02233">
    <property type="entry name" value="PNTB"/>
    <property type="match status" value="1"/>
</dbReference>
<evidence type="ECO:0000313" key="13">
    <source>
        <dbReference type="Proteomes" id="UP001497533"/>
    </source>
</evidence>
<dbReference type="InterPro" id="IPR034300">
    <property type="entry name" value="PNTB-like"/>
</dbReference>
<evidence type="ECO:0000256" key="1">
    <source>
        <dbReference type="ARBA" id="ARBA00004141"/>
    </source>
</evidence>
<name>A0ABM9NPT4_9GAMM</name>
<keyword evidence="7" id="KW-0520">NAD</keyword>
<comment type="subcellular location">
    <subcellularLocation>
        <location evidence="1">Membrane</location>
        <topology evidence="1">Multi-pass membrane protein</topology>
    </subcellularLocation>
</comment>
<keyword evidence="6 10" id="KW-1133">Transmembrane helix</keyword>
<feature type="transmembrane region" description="Helical" evidence="10">
    <location>
        <begin position="58"/>
        <end position="74"/>
    </location>
</feature>
<feature type="transmembrane region" description="Helical" evidence="10">
    <location>
        <begin position="6"/>
        <end position="24"/>
    </location>
</feature>
<reference evidence="12" key="1">
    <citation type="submission" date="2024-04" db="EMBL/GenBank/DDBJ databases">
        <authorList>
            <person name="Manzano-Marin A."/>
            <person name="Manzano-Marin A."/>
            <person name="Alejandro Manzano Marin A."/>
        </authorList>
    </citation>
    <scope>NUCLEOTIDE SEQUENCE [LARGE SCALE GENOMIC DNA]</scope>
    <source>
        <strain evidence="12">TABTEA</strain>
    </source>
</reference>
<evidence type="ECO:0000256" key="5">
    <source>
        <dbReference type="ARBA" id="ARBA00022967"/>
    </source>
</evidence>
<sequence length="466" mass="54094">MFSSGIIKVSYIVVFVLFIFSIASLSNYNNFIKKKYFGIIGILISLFLSIFFSNNFKFILVTIIIGFIISIFLSKKTKIIQLHEKIVFLHSFIGLSTTLVTINSFIKIAINNKIIEHINLIEFFFGFLINFFTFISSIILYLKLSNKINFKYKIKYNNYKLNLFFIFIFLFFLIVFVETKIFWLQVFVLLLTLVFLIIIGYHFVFLINKLDIPIVIYFINSCSGWSVALCGFILFNNLLIITGSLVGISGAILYHITCKLMNRSFIKIFSNDFNSDNFLLESDKKNNKYQEITPFEISEILKNSTLVVMIPCCNLVASKIQYHIFYITKKLQEFGIKVNFCIHPITENLLGYMDVLFAETNISCKNIFKLNENNFNFQNIDTVLIFESNDIVNPDALENSKSSIFGMKVLEVWKANNVIVLQNPTNICCSYVQNSLFFKENVQLLFGEIKNSIDDILYFFDCKKQD</sequence>
<feature type="transmembrane region" description="Helical" evidence="10">
    <location>
        <begin position="183"/>
        <end position="207"/>
    </location>
</feature>
<evidence type="ECO:0000256" key="7">
    <source>
        <dbReference type="ARBA" id="ARBA00023027"/>
    </source>
</evidence>
<evidence type="ECO:0000256" key="10">
    <source>
        <dbReference type="SAM" id="Phobius"/>
    </source>
</evidence>
<evidence type="ECO:0000256" key="2">
    <source>
        <dbReference type="ARBA" id="ARBA00012943"/>
    </source>
</evidence>
<feature type="transmembrane region" description="Helical" evidence="10">
    <location>
        <begin position="161"/>
        <end position="177"/>
    </location>
</feature>
<keyword evidence="5" id="KW-1278">Translocase</keyword>
<keyword evidence="4" id="KW-0521">NADP</keyword>
<dbReference type="InterPro" id="IPR029035">
    <property type="entry name" value="DHS-like_NAD/FAD-binding_dom"/>
</dbReference>
<feature type="transmembrane region" description="Helical" evidence="10">
    <location>
        <begin position="214"/>
        <end position="234"/>
    </location>
</feature>
<feature type="transmembrane region" description="Helical" evidence="10">
    <location>
        <begin position="240"/>
        <end position="257"/>
    </location>
</feature>
<evidence type="ECO:0000313" key="12">
    <source>
        <dbReference type="EMBL" id="CAL1329500.1"/>
    </source>
</evidence>
<evidence type="ECO:0000256" key="6">
    <source>
        <dbReference type="ARBA" id="ARBA00022989"/>
    </source>
</evidence>
<dbReference type="SUPFAM" id="SSF52467">
    <property type="entry name" value="DHS-like NAD/FAD-binding domain"/>
    <property type="match status" value="1"/>
</dbReference>
<dbReference type="EMBL" id="OZ034688">
    <property type="protein sequence ID" value="CAL1329500.1"/>
    <property type="molecule type" value="Genomic_DNA"/>
</dbReference>
<keyword evidence="8 10" id="KW-0472">Membrane</keyword>
<gene>
    <name evidence="12" type="primary">pntB</name>
    <name evidence="12" type="ORF">PRHACTZTBTEA_594</name>
</gene>
<dbReference type="Proteomes" id="UP001497533">
    <property type="component" value="Chromosome"/>
</dbReference>
<feature type="transmembrane region" description="Helical" evidence="10">
    <location>
        <begin position="86"/>
        <end position="106"/>
    </location>
</feature>
<evidence type="ECO:0000256" key="8">
    <source>
        <dbReference type="ARBA" id="ARBA00023136"/>
    </source>
</evidence>
<dbReference type="RefSeq" id="WP_341764955.1">
    <property type="nucleotide sequence ID" value="NZ_OZ034688.1"/>
</dbReference>
<protein>
    <recommendedName>
        <fullName evidence="2">proton-translocating NAD(P)(+) transhydrogenase</fullName>
        <ecNumber evidence="2">7.1.1.1</ecNumber>
    </recommendedName>
</protein>
<accession>A0ABM9NPT4</accession>
<comment type="catalytic activity">
    <reaction evidence="9">
        <text>NAD(+) + NADPH + H(+)(in) = NADH + NADP(+) + H(+)(out)</text>
        <dbReference type="Rhea" id="RHEA:47992"/>
        <dbReference type="ChEBI" id="CHEBI:15378"/>
        <dbReference type="ChEBI" id="CHEBI:57540"/>
        <dbReference type="ChEBI" id="CHEBI:57783"/>
        <dbReference type="ChEBI" id="CHEBI:57945"/>
        <dbReference type="ChEBI" id="CHEBI:58349"/>
        <dbReference type="EC" id="7.1.1.1"/>
    </reaction>
</comment>
<feature type="transmembrane region" description="Helical" evidence="10">
    <location>
        <begin position="36"/>
        <end position="52"/>
    </location>
</feature>
<evidence type="ECO:0000256" key="9">
    <source>
        <dbReference type="ARBA" id="ARBA00048202"/>
    </source>
</evidence>
<evidence type="ECO:0000259" key="11">
    <source>
        <dbReference type="Pfam" id="PF02233"/>
    </source>
</evidence>
<dbReference type="PANTHER" id="PTHR44758:SF1">
    <property type="entry name" value="NAD(P) TRANSHYDROGENASE SUBUNIT BETA"/>
    <property type="match status" value="1"/>
</dbReference>
<dbReference type="Gene3D" id="3.40.50.1220">
    <property type="entry name" value="TPP-binding domain"/>
    <property type="match status" value="1"/>
</dbReference>
<evidence type="ECO:0000256" key="3">
    <source>
        <dbReference type="ARBA" id="ARBA00022692"/>
    </source>
</evidence>
<feature type="domain" description="NADP transhydrogenase beta-like" evidence="11">
    <location>
        <begin position="8"/>
        <end position="457"/>
    </location>
</feature>
<keyword evidence="13" id="KW-1185">Reference proteome</keyword>
<feature type="transmembrane region" description="Helical" evidence="10">
    <location>
        <begin position="118"/>
        <end position="141"/>
    </location>
</feature>
<dbReference type="PANTHER" id="PTHR44758">
    <property type="entry name" value="NAD(P) TRANSHYDROGENASE SUBUNIT BETA"/>
    <property type="match status" value="1"/>
</dbReference>
<keyword evidence="3 10" id="KW-0812">Transmembrane</keyword>
<evidence type="ECO:0000256" key="4">
    <source>
        <dbReference type="ARBA" id="ARBA00022857"/>
    </source>
</evidence>
<organism evidence="12 13">
    <name type="scientific">Candidatus Providencia siddallii</name>
    <dbReference type="NCBI Taxonomy" id="1715285"/>
    <lineage>
        <taxon>Bacteria</taxon>
        <taxon>Pseudomonadati</taxon>
        <taxon>Pseudomonadota</taxon>
        <taxon>Gammaproteobacteria</taxon>
        <taxon>Enterobacterales</taxon>
        <taxon>Morganellaceae</taxon>
        <taxon>Providencia</taxon>
    </lineage>
</organism>
<proteinExistence type="predicted"/>